<dbReference type="SUPFAM" id="SSF53738">
    <property type="entry name" value="Phosphoglucomutase, first 3 domains"/>
    <property type="match status" value="3"/>
</dbReference>
<keyword evidence="12" id="KW-1185">Reference proteome</keyword>
<dbReference type="InterPro" id="IPR016055">
    <property type="entry name" value="A-D-PHexomutase_a/b/a-I/II/III"/>
</dbReference>
<dbReference type="InterPro" id="IPR005841">
    <property type="entry name" value="Alpha-D-phosphohexomutase_SF"/>
</dbReference>
<dbReference type="GO" id="GO:0005975">
    <property type="term" value="P:carbohydrate metabolic process"/>
    <property type="evidence" value="ECO:0007669"/>
    <property type="project" value="InterPro"/>
</dbReference>
<evidence type="ECO:0000256" key="6">
    <source>
        <dbReference type="ARBA" id="ARBA00023235"/>
    </source>
</evidence>
<keyword evidence="3" id="KW-0597">Phosphoprotein</keyword>
<feature type="domain" description="Alpha-D-phosphohexomutase alpha/beta/alpha" evidence="10">
    <location>
        <begin position="322"/>
        <end position="448"/>
    </location>
</feature>
<dbReference type="CDD" id="cd05799">
    <property type="entry name" value="PGM2"/>
    <property type="match status" value="1"/>
</dbReference>
<evidence type="ECO:0000259" key="9">
    <source>
        <dbReference type="Pfam" id="PF02879"/>
    </source>
</evidence>
<evidence type="ECO:0000256" key="3">
    <source>
        <dbReference type="ARBA" id="ARBA00022553"/>
    </source>
</evidence>
<reference evidence="11 12" key="1">
    <citation type="journal article" date="2012" name="J. Bacteriol.">
        <title>Complete Genome Sequence of the Thermophilic, Piezophilic, Heterotrophic Bacterium Marinitoga piezophila KA3.</title>
        <authorList>
            <person name="Lucas S."/>
            <person name="Han J."/>
            <person name="Lapidus A."/>
            <person name="Cheng J.F."/>
            <person name="Goodwin L.A."/>
            <person name="Pitluck S."/>
            <person name="Peters L."/>
            <person name="Mikhailova N."/>
            <person name="Teshima H."/>
            <person name="Detter J.C."/>
            <person name="Han C."/>
            <person name="Tapia R."/>
            <person name="Land M."/>
            <person name="Hauser L."/>
            <person name="Kyrpides N.C."/>
            <person name="Ivanova N."/>
            <person name="Pagani I."/>
            <person name="Vannier P."/>
            <person name="Oger P."/>
            <person name="Bartlett D.H."/>
            <person name="Noll K.M."/>
            <person name="Woyke T."/>
            <person name="Jebbar M."/>
        </authorList>
    </citation>
    <scope>NUCLEOTIDE SEQUENCE [LARGE SCALE GENOMIC DNA]</scope>
    <source>
        <strain evidence="12">DSM 14283 / JCM 11233 / KA3</strain>
    </source>
</reference>
<dbReference type="GO" id="GO:0006166">
    <property type="term" value="P:purine ribonucleoside salvage"/>
    <property type="evidence" value="ECO:0007669"/>
    <property type="project" value="TreeGrafter"/>
</dbReference>
<dbReference type="PRINTS" id="PR00509">
    <property type="entry name" value="PGMPMM"/>
</dbReference>
<dbReference type="InterPro" id="IPR036900">
    <property type="entry name" value="A-D-PHexomutase_C_sf"/>
</dbReference>
<dbReference type="HOGENOM" id="CLU_016950_0_0_0"/>
<evidence type="ECO:0000313" key="12">
    <source>
        <dbReference type="Proteomes" id="UP000007161"/>
    </source>
</evidence>
<dbReference type="Pfam" id="PF02878">
    <property type="entry name" value="PGM_PMM_I"/>
    <property type="match status" value="1"/>
</dbReference>
<reference evidence="12" key="2">
    <citation type="submission" date="2012-01" db="EMBL/GenBank/DDBJ databases">
        <title>Complete sequence of chromosome of Marinitoga piezophila KA3.</title>
        <authorList>
            <person name="Lucas S."/>
            <person name="Han J."/>
            <person name="Lapidus A."/>
            <person name="Cheng J.-F."/>
            <person name="Goodwin L."/>
            <person name="Pitluck S."/>
            <person name="Peters L."/>
            <person name="Mikhailova N."/>
            <person name="Teshima H."/>
            <person name="Detter J.C."/>
            <person name="Han C."/>
            <person name="Tapia R."/>
            <person name="Land M."/>
            <person name="Hauser L."/>
            <person name="Kyrpides N."/>
            <person name="Ivanova N."/>
            <person name="Pagani I."/>
            <person name="Jebbar M."/>
            <person name="Vannier P."/>
            <person name="Oger P."/>
            <person name="Cario A."/>
            <person name="Bartlett D."/>
            <person name="Noll K.M."/>
            <person name="Woyke T."/>
        </authorList>
    </citation>
    <scope>NUCLEOTIDE SEQUENCE [LARGE SCALE GENOMIC DNA]</scope>
    <source>
        <strain evidence="12">DSM 14283 / JCM 11233 / KA3</strain>
    </source>
</reference>
<comment type="similarity">
    <text evidence="2 7">Belongs to the phosphohexose mutase family.</text>
</comment>
<dbReference type="Proteomes" id="UP000007161">
    <property type="component" value="Chromosome"/>
</dbReference>
<dbReference type="KEGG" id="mpz:Marpi_0079"/>
<dbReference type="GO" id="GO:0008973">
    <property type="term" value="F:phosphopentomutase activity"/>
    <property type="evidence" value="ECO:0007669"/>
    <property type="project" value="TreeGrafter"/>
</dbReference>
<dbReference type="InterPro" id="IPR005844">
    <property type="entry name" value="A-D-PHexomutase_a/b/a-I"/>
</dbReference>
<dbReference type="STRING" id="443254.Marpi_0079"/>
<dbReference type="PANTHER" id="PTHR45745">
    <property type="entry name" value="PHOSPHOMANNOMUTASE 45A"/>
    <property type="match status" value="1"/>
</dbReference>
<evidence type="ECO:0000256" key="4">
    <source>
        <dbReference type="ARBA" id="ARBA00022723"/>
    </source>
</evidence>
<dbReference type="Gene3D" id="3.40.120.10">
    <property type="entry name" value="Alpha-D-Glucose-1,6-Bisphosphate, subunit A, domain 3"/>
    <property type="match status" value="3"/>
</dbReference>
<dbReference type="AlphaFoldDB" id="H2J2U3"/>
<sequence length="559" mass="63305">MDLKEISYKKLNIWLEKSDKMLKKELEEIKDNEDEIIDRFFKDLEFGTGGLRGKIGAGTNRINIHTISKATQGFANYLKSICRFPSVVIAYDTRKFSFEFAKAAASVLAANNINVYIFKEVTATPILSFAVRQLKATGGIVITASHNPPQYNGYKIYTSDGTQAVPHIAEKVIEEIKKLDYFEGIKTMKFEDGLEEGIINWVSDELFDDYIDTLESFLRSLEPSLENNLKIVYTPLHGTGLKPVKELLGRLGFETIIVEKQAVPDSNFSTVKVPNPEEKDAFKLAIEAAKQNDADLIMATDPDSDRLGIYAKENGEYITFTGNQIGVMLAHFILTRLQALNMLPDNGLIVKTIVTTDMIKPIIKEFNVSLEETLTGFKFIGEKIEYYTENGQKKFIFGFEESYGYLANDHARDKDAVIAAGLVSVLFSHLQKENKSLKKYLNELYERYGYYLEENVSYTLEGIKGMQKINDTMEKLRNEPPVKIGEYNLIETIDYKKGINNLPKSNVVELNYDNKIKIIGRPSGTEPKIKFYLMAKGENLNEVESLIKMAKDAVNLIME</sequence>
<gene>
    <name evidence="11" type="ordered locus">Marpi_0079</name>
</gene>
<evidence type="ECO:0000256" key="2">
    <source>
        <dbReference type="ARBA" id="ARBA00010231"/>
    </source>
</evidence>
<keyword evidence="4 7" id="KW-0479">Metal-binding</keyword>
<dbReference type="Pfam" id="PF02879">
    <property type="entry name" value="PGM_PMM_II"/>
    <property type="match status" value="1"/>
</dbReference>
<dbReference type="InterPro" id="IPR016066">
    <property type="entry name" value="A-D-PHexomutase_CS"/>
</dbReference>
<name>H2J2U3_MARPK</name>
<protein>
    <submittedName>
        <fullName evidence="11">Phosphomannomutase</fullName>
    </submittedName>
</protein>
<dbReference type="Pfam" id="PF02880">
    <property type="entry name" value="PGM_PMM_III"/>
    <property type="match status" value="1"/>
</dbReference>
<dbReference type="InterPro" id="IPR005846">
    <property type="entry name" value="A-D-PHexomutase_a/b/a-III"/>
</dbReference>
<evidence type="ECO:0000313" key="11">
    <source>
        <dbReference type="EMBL" id="AEX84537.1"/>
    </source>
</evidence>
<evidence type="ECO:0000259" key="10">
    <source>
        <dbReference type="Pfam" id="PF02880"/>
    </source>
</evidence>
<feature type="domain" description="Alpha-D-phosphohexomutase alpha/beta/alpha" evidence="9">
    <location>
        <begin position="208"/>
        <end position="315"/>
    </location>
</feature>
<evidence type="ECO:0000259" key="8">
    <source>
        <dbReference type="Pfam" id="PF02878"/>
    </source>
</evidence>
<dbReference type="eggNOG" id="COG1109">
    <property type="taxonomic scope" value="Bacteria"/>
</dbReference>
<dbReference type="EMBL" id="CP003257">
    <property type="protein sequence ID" value="AEX84537.1"/>
    <property type="molecule type" value="Genomic_DNA"/>
</dbReference>
<feature type="domain" description="Alpha-D-phosphohexomutase alpha/beta/alpha" evidence="8">
    <location>
        <begin position="45"/>
        <end position="180"/>
    </location>
</feature>
<accession>H2J2U3</accession>
<keyword evidence="6" id="KW-0413">Isomerase</keyword>
<evidence type="ECO:0000256" key="1">
    <source>
        <dbReference type="ARBA" id="ARBA00001946"/>
    </source>
</evidence>
<evidence type="ECO:0000256" key="7">
    <source>
        <dbReference type="RuleBase" id="RU004326"/>
    </source>
</evidence>
<proteinExistence type="inferred from homology"/>
<evidence type="ECO:0000256" key="5">
    <source>
        <dbReference type="ARBA" id="ARBA00022842"/>
    </source>
</evidence>
<organism evidence="11 12">
    <name type="scientific">Marinitoga piezophila (strain DSM 14283 / JCM 11233 / KA3)</name>
    <dbReference type="NCBI Taxonomy" id="443254"/>
    <lineage>
        <taxon>Bacteria</taxon>
        <taxon>Thermotogati</taxon>
        <taxon>Thermotogota</taxon>
        <taxon>Thermotogae</taxon>
        <taxon>Petrotogales</taxon>
        <taxon>Petrotogaceae</taxon>
        <taxon>Marinitoga</taxon>
    </lineage>
</organism>
<comment type="cofactor">
    <cofactor evidence="1">
        <name>Mg(2+)</name>
        <dbReference type="ChEBI" id="CHEBI:18420"/>
    </cofactor>
</comment>
<dbReference type="Gene3D" id="3.30.310.50">
    <property type="entry name" value="Alpha-D-phosphohexomutase, C-terminal domain"/>
    <property type="match status" value="1"/>
</dbReference>
<dbReference type="InterPro" id="IPR005845">
    <property type="entry name" value="A-D-PHexomutase_a/b/a-II"/>
</dbReference>
<dbReference type="GO" id="GO:0000287">
    <property type="term" value="F:magnesium ion binding"/>
    <property type="evidence" value="ECO:0007669"/>
    <property type="project" value="InterPro"/>
</dbReference>
<dbReference type="SUPFAM" id="SSF55957">
    <property type="entry name" value="Phosphoglucomutase, C-terminal domain"/>
    <property type="match status" value="1"/>
</dbReference>
<dbReference type="PANTHER" id="PTHR45745:SF1">
    <property type="entry name" value="PHOSPHOGLUCOMUTASE 2B-RELATED"/>
    <property type="match status" value="1"/>
</dbReference>
<dbReference type="RefSeq" id="WP_014295609.1">
    <property type="nucleotide sequence ID" value="NC_016751.1"/>
</dbReference>
<keyword evidence="5 7" id="KW-0460">Magnesium</keyword>
<dbReference type="PROSITE" id="PS00710">
    <property type="entry name" value="PGM_PMM"/>
    <property type="match status" value="1"/>
</dbReference>